<feature type="active site" evidence="10">
    <location>
        <position position="135"/>
    </location>
</feature>
<dbReference type="Proteomes" id="UP000462362">
    <property type="component" value="Unassembled WGS sequence"/>
</dbReference>
<dbReference type="HAMAP" id="MF_00061">
    <property type="entry name" value="IspE"/>
    <property type="match status" value="1"/>
</dbReference>
<dbReference type="PANTHER" id="PTHR43527:SF2">
    <property type="entry name" value="4-DIPHOSPHOCYTIDYL-2-C-METHYL-D-ERYTHRITOL KINASE, CHLOROPLASTIC"/>
    <property type="match status" value="1"/>
</dbReference>
<dbReference type="InterPro" id="IPR036554">
    <property type="entry name" value="GHMP_kinase_C_sf"/>
</dbReference>
<dbReference type="EMBL" id="WNCL01000005">
    <property type="protein sequence ID" value="MTU42498.1"/>
    <property type="molecule type" value="Genomic_DNA"/>
</dbReference>
<evidence type="ECO:0000256" key="1">
    <source>
        <dbReference type="ARBA" id="ARBA00009684"/>
    </source>
</evidence>
<feature type="domain" description="GHMP kinase C-terminal" evidence="12">
    <location>
        <begin position="208"/>
        <end position="257"/>
    </location>
</feature>
<dbReference type="AlphaFoldDB" id="A0A6I3RYM4"/>
<keyword evidence="7 10" id="KW-0067">ATP-binding</keyword>
<evidence type="ECO:0000313" key="14">
    <source>
        <dbReference type="Proteomes" id="UP000462362"/>
    </source>
</evidence>
<dbReference type="InterPro" id="IPR004424">
    <property type="entry name" value="IspE"/>
</dbReference>
<dbReference type="GeneID" id="43347913"/>
<gene>
    <name evidence="10 13" type="primary">ispE</name>
    <name evidence="13" type="ORF">GMD42_02450</name>
</gene>
<evidence type="ECO:0000256" key="7">
    <source>
        <dbReference type="ARBA" id="ARBA00022840"/>
    </source>
</evidence>
<dbReference type="Gene3D" id="3.30.70.890">
    <property type="entry name" value="GHMP kinase, C-terminal domain"/>
    <property type="match status" value="1"/>
</dbReference>
<comment type="catalytic activity">
    <reaction evidence="10">
        <text>4-CDP-2-C-methyl-D-erythritol + ATP = 4-CDP-2-C-methyl-D-erythritol 2-phosphate + ADP + H(+)</text>
        <dbReference type="Rhea" id="RHEA:18437"/>
        <dbReference type="ChEBI" id="CHEBI:15378"/>
        <dbReference type="ChEBI" id="CHEBI:30616"/>
        <dbReference type="ChEBI" id="CHEBI:57823"/>
        <dbReference type="ChEBI" id="CHEBI:57919"/>
        <dbReference type="ChEBI" id="CHEBI:456216"/>
        <dbReference type="EC" id="2.7.1.148"/>
    </reaction>
</comment>
<feature type="domain" description="GHMP kinase N-terminal" evidence="11">
    <location>
        <begin position="68"/>
        <end position="143"/>
    </location>
</feature>
<comment type="pathway">
    <text evidence="10">Isoprenoid biosynthesis; isopentenyl diphosphate biosynthesis via DXP pathway; isopentenyl diphosphate from 1-deoxy-D-xylulose 5-phosphate: step 3/6.</text>
</comment>
<dbReference type="Gene3D" id="3.30.230.10">
    <property type="match status" value="1"/>
</dbReference>
<accession>A0A6I3RYM4</accession>
<feature type="active site" evidence="10">
    <location>
        <position position="12"/>
    </location>
</feature>
<name>A0A6I3RYM4_9BURK</name>
<dbReference type="SUPFAM" id="SSF55060">
    <property type="entry name" value="GHMP Kinase, C-terminal domain"/>
    <property type="match status" value="1"/>
</dbReference>
<dbReference type="InterPro" id="IPR014721">
    <property type="entry name" value="Ribsml_uS5_D2-typ_fold_subgr"/>
</dbReference>
<evidence type="ECO:0000256" key="5">
    <source>
        <dbReference type="ARBA" id="ARBA00022741"/>
    </source>
</evidence>
<dbReference type="NCBIfam" id="TIGR00154">
    <property type="entry name" value="ispE"/>
    <property type="match status" value="1"/>
</dbReference>
<protein>
    <recommendedName>
        <fullName evidence="3 10">4-diphosphocytidyl-2-C-methyl-D-erythritol kinase</fullName>
        <shortName evidence="10">CMK</shortName>
        <ecNumber evidence="2 10">2.7.1.148</ecNumber>
    </recommendedName>
    <alternativeName>
        <fullName evidence="9 10">4-(cytidine-5'-diphospho)-2-C-methyl-D-erythritol kinase</fullName>
    </alternativeName>
</protein>
<comment type="function">
    <text evidence="10">Catalyzes the phosphorylation of the position 2 hydroxy group of 4-diphosphocytidyl-2C-methyl-D-erythritol.</text>
</comment>
<dbReference type="SUPFAM" id="SSF54211">
    <property type="entry name" value="Ribosomal protein S5 domain 2-like"/>
    <property type="match status" value="1"/>
</dbReference>
<evidence type="ECO:0000256" key="2">
    <source>
        <dbReference type="ARBA" id="ARBA00012052"/>
    </source>
</evidence>
<evidence type="ECO:0000256" key="9">
    <source>
        <dbReference type="ARBA" id="ARBA00032554"/>
    </source>
</evidence>
<keyword evidence="5 10" id="KW-0547">Nucleotide-binding</keyword>
<evidence type="ECO:0000259" key="12">
    <source>
        <dbReference type="Pfam" id="PF08544"/>
    </source>
</evidence>
<comment type="caution">
    <text evidence="13">The sequence shown here is derived from an EMBL/GenBank/DDBJ whole genome shotgun (WGS) entry which is preliminary data.</text>
</comment>
<dbReference type="Pfam" id="PF00288">
    <property type="entry name" value="GHMP_kinases_N"/>
    <property type="match status" value="1"/>
</dbReference>
<evidence type="ECO:0000256" key="8">
    <source>
        <dbReference type="ARBA" id="ARBA00023229"/>
    </source>
</evidence>
<dbReference type="GO" id="GO:0016114">
    <property type="term" value="P:terpenoid biosynthetic process"/>
    <property type="evidence" value="ECO:0007669"/>
    <property type="project" value="UniProtKB-UniRule"/>
</dbReference>
<dbReference type="InterPro" id="IPR020568">
    <property type="entry name" value="Ribosomal_Su5_D2-typ_SF"/>
</dbReference>
<dbReference type="PANTHER" id="PTHR43527">
    <property type="entry name" value="4-DIPHOSPHOCYTIDYL-2-C-METHYL-D-ERYTHRITOL KINASE, CHLOROPLASTIC"/>
    <property type="match status" value="1"/>
</dbReference>
<evidence type="ECO:0000256" key="3">
    <source>
        <dbReference type="ARBA" id="ARBA00017473"/>
    </source>
</evidence>
<keyword evidence="6 10" id="KW-0418">Kinase</keyword>
<reference evidence="13 14" key="1">
    <citation type="journal article" date="2019" name="Nat. Med.">
        <title>A library of human gut bacterial isolates paired with longitudinal multiomics data enables mechanistic microbiome research.</title>
        <authorList>
            <person name="Poyet M."/>
            <person name="Groussin M."/>
            <person name="Gibbons S.M."/>
            <person name="Avila-Pacheco J."/>
            <person name="Jiang X."/>
            <person name="Kearney S.M."/>
            <person name="Perrotta A.R."/>
            <person name="Berdy B."/>
            <person name="Zhao S."/>
            <person name="Lieberman T.D."/>
            <person name="Swanson P.K."/>
            <person name="Smith M."/>
            <person name="Roesemann S."/>
            <person name="Alexander J.E."/>
            <person name="Rich S.A."/>
            <person name="Livny J."/>
            <person name="Vlamakis H."/>
            <person name="Clish C."/>
            <person name="Bullock K."/>
            <person name="Deik A."/>
            <person name="Scott J."/>
            <person name="Pierce K.A."/>
            <person name="Xavier R.J."/>
            <person name="Alm E.J."/>
        </authorList>
    </citation>
    <scope>NUCLEOTIDE SEQUENCE [LARGE SCALE GENOMIC DNA]</scope>
    <source>
        <strain evidence="13 14">BIOML-A2</strain>
    </source>
</reference>
<comment type="similarity">
    <text evidence="1 10">Belongs to the GHMP kinase family. IspE subfamily.</text>
</comment>
<dbReference type="GO" id="GO:0050515">
    <property type="term" value="F:4-(cytidine 5'-diphospho)-2-C-methyl-D-erythritol kinase activity"/>
    <property type="evidence" value="ECO:0007669"/>
    <property type="project" value="UniProtKB-UniRule"/>
</dbReference>
<keyword evidence="8 10" id="KW-0414">Isoprene biosynthesis</keyword>
<dbReference type="GO" id="GO:0005524">
    <property type="term" value="F:ATP binding"/>
    <property type="evidence" value="ECO:0007669"/>
    <property type="project" value="UniProtKB-UniRule"/>
</dbReference>
<dbReference type="PIRSF" id="PIRSF010376">
    <property type="entry name" value="IspE"/>
    <property type="match status" value="1"/>
</dbReference>
<evidence type="ECO:0000256" key="4">
    <source>
        <dbReference type="ARBA" id="ARBA00022679"/>
    </source>
</evidence>
<proteinExistence type="inferred from homology"/>
<dbReference type="UniPathway" id="UPA00056">
    <property type="reaction ID" value="UER00094"/>
</dbReference>
<dbReference type="EC" id="2.7.1.148" evidence="2 10"/>
<organism evidence="13 14">
    <name type="scientific">Parasutterella excrementihominis</name>
    <dbReference type="NCBI Taxonomy" id="487175"/>
    <lineage>
        <taxon>Bacteria</taxon>
        <taxon>Pseudomonadati</taxon>
        <taxon>Pseudomonadota</taxon>
        <taxon>Betaproteobacteria</taxon>
        <taxon>Burkholderiales</taxon>
        <taxon>Sutterellaceae</taxon>
        <taxon>Parasutterella</taxon>
    </lineage>
</organism>
<evidence type="ECO:0000256" key="10">
    <source>
        <dbReference type="HAMAP-Rule" id="MF_00061"/>
    </source>
</evidence>
<evidence type="ECO:0000259" key="11">
    <source>
        <dbReference type="Pfam" id="PF00288"/>
    </source>
</evidence>
<feature type="binding site" evidence="10">
    <location>
        <begin position="93"/>
        <end position="103"/>
    </location>
    <ligand>
        <name>ATP</name>
        <dbReference type="ChEBI" id="CHEBI:30616"/>
    </ligand>
</feature>
<evidence type="ECO:0000313" key="13">
    <source>
        <dbReference type="EMBL" id="MTU42498.1"/>
    </source>
</evidence>
<dbReference type="Pfam" id="PF08544">
    <property type="entry name" value="GHMP_kinases_C"/>
    <property type="match status" value="1"/>
</dbReference>
<dbReference type="GO" id="GO:0019288">
    <property type="term" value="P:isopentenyl diphosphate biosynthetic process, methylerythritol 4-phosphate pathway"/>
    <property type="evidence" value="ECO:0007669"/>
    <property type="project" value="UniProtKB-UniRule"/>
</dbReference>
<dbReference type="RefSeq" id="WP_008863461.1">
    <property type="nucleotide sequence ID" value="NZ_CALFDP010000010.1"/>
</dbReference>
<evidence type="ECO:0000256" key="6">
    <source>
        <dbReference type="ARBA" id="ARBA00022777"/>
    </source>
</evidence>
<dbReference type="InterPro" id="IPR006204">
    <property type="entry name" value="GHMP_kinase_N_dom"/>
</dbReference>
<sequence length="283" mass="30861">MKCCLNLPAPAKLNLFLHVIGRKPDGMHLLESVFSMIDLCDYLDFEVLDEPKIIREGDISWALGKDLCCRAAKLMQQFAPHRGVRITVRKNIPDGAGMGGGSSDAATCLIALNRLWDINKKRNELLNLAVTLGADVPFFIFGQTAFAQGVGEVLTPVVTDDFEGAVVFPGASVPTADVFKSPNLTRDTDSIRITNSSSAALLRLPIDFGHNDLEPVAADICPSVKEAIDCLKQLGKARMTGSGSAVFYAVKSGAEVRLISNLPIGWRQWAFRSLKFHPLYDWA</sequence>
<keyword evidence="4 10" id="KW-0808">Transferase</keyword>
<dbReference type="InterPro" id="IPR013750">
    <property type="entry name" value="GHMP_kinase_C_dom"/>
</dbReference>